<dbReference type="AlphaFoldDB" id="A0A4P9Y1N6"/>
<keyword evidence="3" id="KW-1185">Reference proteome</keyword>
<organism evidence="2 3">
    <name type="scientific">Piptocephalis cylindrospora</name>
    <dbReference type="NCBI Taxonomy" id="1907219"/>
    <lineage>
        <taxon>Eukaryota</taxon>
        <taxon>Fungi</taxon>
        <taxon>Fungi incertae sedis</taxon>
        <taxon>Zoopagomycota</taxon>
        <taxon>Zoopagomycotina</taxon>
        <taxon>Zoopagomycetes</taxon>
        <taxon>Zoopagales</taxon>
        <taxon>Piptocephalidaceae</taxon>
        <taxon>Piptocephalis</taxon>
    </lineage>
</organism>
<dbReference type="PANTHER" id="PTHR13593">
    <property type="match status" value="1"/>
</dbReference>
<evidence type="ECO:0000313" key="3">
    <source>
        <dbReference type="Proteomes" id="UP000267251"/>
    </source>
</evidence>
<protein>
    <submittedName>
        <fullName evidence="2">PLC-like phosphodiesterase</fullName>
    </submittedName>
</protein>
<dbReference type="OrthoDB" id="7984201at2759"/>
<dbReference type="SUPFAM" id="SSF51695">
    <property type="entry name" value="PLC-like phosphodiesterases"/>
    <property type="match status" value="1"/>
</dbReference>
<dbReference type="GO" id="GO:0008081">
    <property type="term" value="F:phosphoric diester hydrolase activity"/>
    <property type="evidence" value="ECO:0007669"/>
    <property type="project" value="InterPro"/>
</dbReference>
<dbReference type="PROSITE" id="PS50007">
    <property type="entry name" value="PIPLC_X_DOMAIN"/>
    <property type="match status" value="1"/>
</dbReference>
<dbReference type="Proteomes" id="UP000267251">
    <property type="component" value="Unassembled WGS sequence"/>
</dbReference>
<feature type="domain" description="Phosphatidylinositol-specific phospholipase C X" evidence="1">
    <location>
        <begin position="78"/>
        <end position="180"/>
    </location>
</feature>
<dbReference type="Gene3D" id="3.20.20.190">
    <property type="entry name" value="Phosphatidylinositol (PI) phosphodiesterase"/>
    <property type="match status" value="1"/>
</dbReference>
<evidence type="ECO:0000313" key="2">
    <source>
        <dbReference type="EMBL" id="RKP11981.1"/>
    </source>
</evidence>
<gene>
    <name evidence="2" type="ORF">BJ684DRAFT_21447</name>
</gene>
<dbReference type="InterPro" id="IPR051057">
    <property type="entry name" value="PI-PLC_domain"/>
</dbReference>
<dbReference type="PANTHER" id="PTHR13593:SF140">
    <property type="entry name" value="PLC-LIKE PHOSPHODIESTERASE"/>
    <property type="match status" value="1"/>
</dbReference>
<dbReference type="InterPro" id="IPR000909">
    <property type="entry name" value="PLipase_C_PInositol-sp_X_dom"/>
</dbReference>
<evidence type="ECO:0000259" key="1">
    <source>
        <dbReference type="Pfam" id="PF00388"/>
    </source>
</evidence>
<reference evidence="3" key="1">
    <citation type="journal article" date="2018" name="Nat. Microbiol.">
        <title>Leveraging single-cell genomics to expand the fungal tree of life.</title>
        <authorList>
            <person name="Ahrendt S.R."/>
            <person name="Quandt C.A."/>
            <person name="Ciobanu D."/>
            <person name="Clum A."/>
            <person name="Salamov A."/>
            <person name="Andreopoulos B."/>
            <person name="Cheng J.F."/>
            <person name="Woyke T."/>
            <person name="Pelin A."/>
            <person name="Henrissat B."/>
            <person name="Reynolds N.K."/>
            <person name="Benny G.L."/>
            <person name="Smith M.E."/>
            <person name="James T.Y."/>
            <person name="Grigoriev I.V."/>
        </authorList>
    </citation>
    <scope>NUCLEOTIDE SEQUENCE [LARGE SCALE GENOMIC DNA]</scope>
</reference>
<dbReference type="EMBL" id="KZ988544">
    <property type="protein sequence ID" value="RKP11981.1"/>
    <property type="molecule type" value="Genomic_DNA"/>
</dbReference>
<proteinExistence type="predicted"/>
<dbReference type="CDD" id="cd08557">
    <property type="entry name" value="PI-PLCc_bacteria_like"/>
    <property type="match status" value="1"/>
</dbReference>
<dbReference type="Pfam" id="PF00388">
    <property type="entry name" value="PI-PLC-X"/>
    <property type="match status" value="1"/>
</dbReference>
<sequence>MALPVEESSKKPPSFQDDLPSIYPCNGDVRYCYLRYDQYTFAGSHNSGAYDLSFDCSTALGMIKFMCYKGIPHPLMNCLWNNMANRNLLRQLRDGIRALDLDTCQVDDRTVLCHGEDRVRALGEELPDAFSQIRQFLEENPFEVVTIEFGDNDGDPRVNAPNIASKLEEHLGDYLYHHRCSQWLCLGRWM</sequence>
<dbReference type="InterPro" id="IPR017946">
    <property type="entry name" value="PLC-like_Pdiesterase_TIM-brl"/>
</dbReference>
<dbReference type="GO" id="GO:0006629">
    <property type="term" value="P:lipid metabolic process"/>
    <property type="evidence" value="ECO:0007669"/>
    <property type="project" value="InterPro"/>
</dbReference>
<accession>A0A4P9Y1N6</accession>
<name>A0A4P9Y1N6_9FUNG</name>